<dbReference type="RefSeq" id="WP_207338373.1">
    <property type="nucleotide sequence ID" value="NZ_JAFMYU010000031.1"/>
</dbReference>
<dbReference type="Gene3D" id="2.20.110.10">
    <property type="entry name" value="Histone H3 K4-specific methyltransferase SET7/9 N-terminal domain"/>
    <property type="match status" value="2"/>
</dbReference>
<evidence type="ECO:0000313" key="1">
    <source>
        <dbReference type="EMBL" id="MBO0934408.1"/>
    </source>
</evidence>
<name>A0A939GAU5_9BACT</name>
<sequence>MAKWARLRSKWLLSGGLLVVGLGCQQSGPSLSVSARWVSSTQPGWHRFDGRLWLTDTLFSGWQYTLHPTGDSAFVGGYVAGRAEGIHRHWYANGRLRESRQYQNGWQEGEQLGWYESGRRAYRYSFRQDVYDGPLLEWYANGQLAREGHYEAGHEQGAQRAWFANGRLKANYEARQGRNYGFTGVKHCVNVRDSIAALY</sequence>
<proteinExistence type="predicted"/>
<dbReference type="InterPro" id="IPR011652">
    <property type="entry name" value="MORN_2"/>
</dbReference>
<dbReference type="Pfam" id="PF07661">
    <property type="entry name" value="MORN_2"/>
    <property type="match status" value="2"/>
</dbReference>
<keyword evidence="2" id="KW-1185">Reference proteome</keyword>
<dbReference type="AlphaFoldDB" id="A0A939GAU5"/>
<comment type="caution">
    <text evidence="1">The sequence shown here is derived from an EMBL/GenBank/DDBJ whole genome shotgun (WGS) entry which is preliminary data.</text>
</comment>
<reference evidence="1 2" key="1">
    <citation type="submission" date="2021-03" db="EMBL/GenBank/DDBJ databases">
        <title>Fibrella sp. HMF5036 genome sequencing and assembly.</title>
        <authorList>
            <person name="Kang H."/>
            <person name="Kim H."/>
            <person name="Bae S."/>
            <person name="Joh K."/>
        </authorList>
    </citation>
    <scope>NUCLEOTIDE SEQUENCE [LARGE SCALE GENOMIC DNA]</scope>
    <source>
        <strain evidence="1 2">HMF5036</strain>
    </source>
</reference>
<protein>
    <submittedName>
        <fullName evidence="1">Membrane-binding protein</fullName>
    </submittedName>
</protein>
<organism evidence="1 2">
    <name type="scientific">Fibrella aquatilis</name>
    <dbReference type="NCBI Taxonomy" id="2817059"/>
    <lineage>
        <taxon>Bacteria</taxon>
        <taxon>Pseudomonadati</taxon>
        <taxon>Bacteroidota</taxon>
        <taxon>Cytophagia</taxon>
        <taxon>Cytophagales</taxon>
        <taxon>Spirosomataceae</taxon>
        <taxon>Fibrella</taxon>
    </lineage>
</organism>
<dbReference type="EMBL" id="JAFMYU010000031">
    <property type="protein sequence ID" value="MBO0934408.1"/>
    <property type="molecule type" value="Genomic_DNA"/>
</dbReference>
<gene>
    <name evidence="1" type="ORF">J2I48_25590</name>
</gene>
<accession>A0A939GAU5</accession>
<dbReference type="Proteomes" id="UP000664795">
    <property type="component" value="Unassembled WGS sequence"/>
</dbReference>
<dbReference type="SUPFAM" id="SSF82185">
    <property type="entry name" value="Histone H3 K4-specific methyltransferase SET7/9 N-terminal domain"/>
    <property type="match status" value="1"/>
</dbReference>
<dbReference type="PROSITE" id="PS51257">
    <property type="entry name" value="PROKAR_LIPOPROTEIN"/>
    <property type="match status" value="1"/>
</dbReference>
<evidence type="ECO:0000313" key="2">
    <source>
        <dbReference type="Proteomes" id="UP000664795"/>
    </source>
</evidence>